<organism evidence="1">
    <name type="scientific">Myoviridae sp. ctSGr1</name>
    <dbReference type="NCBI Taxonomy" id="2827609"/>
    <lineage>
        <taxon>Viruses</taxon>
        <taxon>Duplodnaviria</taxon>
        <taxon>Heunggongvirae</taxon>
        <taxon>Uroviricota</taxon>
        <taxon>Caudoviricetes</taxon>
    </lineage>
</organism>
<proteinExistence type="predicted"/>
<reference evidence="1" key="1">
    <citation type="journal article" date="2021" name="Proc. Natl. Acad. Sci. U.S.A.">
        <title>A Catalog of Tens of Thousands of Viruses from Human Metagenomes Reveals Hidden Associations with Chronic Diseases.</title>
        <authorList>
            <person name="Tisza M.J."/>
            <person name="Buck C.B."/>
        </authorList>
    </citation>
    <scope>NUCLEOTIDE SEQUENCE</scope>
    <source>
        <strain evidence="1">CtSGr1</strain>
    </source>
</reference>
<sequence>MASIAGLGKIAAPNFSGSMSEEDARAIRNYCSQLQDQLIYVLSNLDEENFSAGALEKMKGVKT</sequence>
<accession>A0A8S5LRI2</accession>
<evidence type="ECO:0000313" key="1">
    <source>
        <dbReference type="EMBL" id="DAD72546.1"/>
    </source>
</evidence>
<protein>
    <submittedName>
        <fullName evidence="1">Uncharacterized protein</fullName>
    </submittedName>
</protein>
<dbReference type="EMBL" id="BK015900">
    <property type="protein sequence ID" value="DAD72546.1"/>
    <property type="molecule type" value="Genomic_DNA"/>
</dbReference>
<name>A0A8S5LRI2_9CAUD</name>